<dbReference type="CDD" id="cd00082">
    <property type="entry name" value="HisKA"/>
    <property type="match status" value="1"/>
</dbReference>
<keyword evidence="5" id="KW-0418">Kinase</keyword>
<dbReference type="Gene3D" id="3.30.565.10">
    <property type="entry name" value="Histidine kinase-like ATPase, C-terminal domain"/>
    <property type="match status" value="1"/>
</dbReference>
<protein>
    <recommendedName>
        <fullName evidence="2">histidine kinase</fullName>
        <ecNumber evidence="2">2.7.13.3</ecNumber>
    </recommendedName>
</protein>
<organism evidence="5 6">
    <name type="scientific">Salinimonas sediminis</name>
    <dbReference type="NCBI Taxonomy" id="2303538"/>
    <lineage>
        <taxon>Bacteria</taxon>
        <taxon>Pseudomonadati</taxon>
        <taxon>Pseudomonadota</taxon>
        <taxon>Gammaproteobacteria</taxon>
        <taxon>Alteromonadales</taxon>
        <taxon>Alteromonadaceae</taxon>
        <taxon>Alteromonas/Salinimonas group</taxon>
        <taxon>Salinimonas</taxon>
    </lineage>
</organism>
<keyword evidence="3" id="KW-0597">Phosphoprotein</keyword>
<proteinExistence type="predicted"/>
<dbReference type="GO" id="GO:0000155">
    <property type="term" value="F:phosphorelay sensor kinase activity"/>
    <property type="evidence" value="ECO:0007669"/>
    <property type="project" value="InterPro"/>
</dbReference>
<dbReference type="InterPro" id="IPR003661">
    <property type="entry name" value="HisK_dim/P_dom"/>
</dbReference>
<dbReference type="InterPro" id="IPR005467">
    <property type="entry name" value="His_kinase_dom"/>
</dbReference>
<dbReference type="Proteomes" id="UP000262073">
    <property type="component" value="Chromosome"/>
</dbReference>
<dbReference type="SMART" id="SM00387">
    <property type="entry name" value="HATPase_c"/>
    <property type="match status" value="1"/>
</dbReference>
<dbReference type="PRINTS" id="PR00344">
    <property type="entry name" value="BCTRLSENSOR"/>
</dbReference>
<reference evidence="5 6" key="1">
    <citation type="submission" date="2018-08" db="EMBL/GenBank/DDBJ databases">
        <title>Salinimonas sediminis sp. nov., a piezophilic bacterium isolated from a deep-sea sediment sample from the New Britain Trench.</title>
        <authorList>
            <person name="Cao J."/>
        </authorList>
    </citation>
    <scope>NUCLEOTIDE SEQUENCE [LARGE SCALE GENOMIC DNA]</scope>
    <source>
        <strain evidence="5 6">N102</strain>
    </source>
</reference>
<gene>
    <name evidence="5" type="ORF">D0Y50_16955</name>
</gene>
<dbReference type="EMBL" id="CP031769">
    <property type="protein sequence ID" value="AXR07899.1"/>
    <property type="molecule type" value="Genomic_DNA"/>
</dbReference>
<keyword evidence="5" id="KW-0808">Transferase</keyword>
<dbReference type="InterPro" id="IPR036097">
    <property type="entry name" value="HisK_dim/P_sf"/>
</dbReference>
<evidence type="ECO:0000259" key="4">
    <source>
        <dbReference type="PROSITE" id="PS50109"/>
    </source>
</evidence>
<dbReference type="PANTHER" id="PTHR43065">
    <property type="entry name" value="SENSOR HISTIDINE KINASE"/>
    <property type="match status" value="1"/>
</dbReference>
<dbReference type="PROSITE" id="PS50109">
    <property type="entry name" value="HIS_KIN"/>
    <property type="match status" value="1"/>
</dbReference>
<dbReference type="Gene3D" id="1.10.287.130">
    <property type="match status" value="1"/>
</dbReference>
<comment type="catalytic activity">
    <reaction evidence="1">
        <text>ATP + protein L-histidine = ADP + protein N-phospho-L-histidine.</text>
        <dbReference type="EC" id="2.7.13.3"/>
    </reaction>
</comment>
<dbReference type="SUPFAM" id="SSF55874">
    <property type="entry name" value="ATPase domain of HSP90 chaperone/DNA topoisomerase II/histidine kinase"/>
    <property type="match status" value="1"/>
</dbReference>
<feature type="domain" description="Histidine kinase" evidence="4">
    <location>
        <begin position="193"/>
        <end position="435"/>
    </location>
</feature>
<dbReference type="Pfam" id="PF02518">
    <property type="entry name" value="HATPase_c"/>
    <property type="match status" value="1"/>
</dbReference>
<name>A0A346NQU2_9ALTE</name>
<dbReference type="PANTHER" id="PTHR43065:SF42">
    <property type="entry name" value="TWO-COMPONENT SENSOR PPRA"/>
    <property type="match status" value="1"/>
</dbReference>
<dbReference type="InterPro" id="IPR036890">
    <property type="entry name" value="HATPase_C_sf"/>
</dbReference>
<evidence type="ECO:0000313" key="5">
    <source>
        <dbReference type="EMBL" id="AXR07899.1"/>
    </source>
</evidence>
<dbReference type="InterPro" id="IPR004358">
    <property type="entry name" value="Sig_transdc_His_kin-like_C"/>
</dbReference>
<keyword evidence="6" id="KW-1185">Reference proteome</keyword>
<dbReference type="KEGG" id="salm:D0Y50_16955"/>
<dbReference type="OrthoDB" id="9772100at2"/>
<evidence type="ECO:0000256" key="2">
    <source>
        <dbReference type="ARBA" id="ARBA00012438"/>
    </source>
</evidence>
<sequence length="439" mass="48945">MSDSCFDHKVESIISNAMMQVICDSPDIDFLLDSVVRLLVDNNLAAWGASIAHWYNALSVSSQPPVYVAGQGWQQQYQRCHEQCNTLEAQGGPHSEQNVRFLEKPRLLVIKLQVKAYPEHWLLFELSANNTPDLACMSRWTKWLQYAIDQQQKDRLLEQSQARIEEMSRGMAETMAQLVQAEKMSELGKLTAGIAHEINNPIGYIRSNLESMTDYTASFRDIFAQLSQLEQEVGELRVPLQALQKQYDIQFLLEDCEDIVQTNIKGIDRISGIVSDLYAFSRRADGTFKAMDIHPVLQRCINLTRSRFADHHTVELDVSAVDTRLRGDTSQLEQVLMNLMLNAAHAMPGVGTLTIAVKGDALWLEISLTDTGTGMPKATLNRIFTPFFTTKPTGQGTGLGLSISQGIIRAHGGTIVATSDVGKGTTFTLRLPRQQDGSQ</sequence>
<dbReference type="AlphaFoldDB" id="A0A346NQU2"/>
<dbReference type="SUPFAM" id="SSF47384">
    <property type="entry name" value="Homodimeric domain of signal transducing histidine kinase"/>
    <property type="match status" value="1"/>
</dbReference>
<evidence type="ECO:0000256" key="1">
    <source>
        <dbReference type="ARBA" id="ARBA00000085"/>
    </source>
</evidence>
<evidence type="ECO:0000313" key="6">
    <source>
        <dbReference type="Proteomes" id="UP000262073"/>
    </source>
</evidence>
<dbReference type="InterPro" id="IPR003594">
    <property type="entry name" value="HATPase_dom"/>
</dbReference>
<evidence type="ECO:0000256" key="3">
    <source>
        <dbReference type="ARBA" id="ARBA00022553"/>
    </source>
</evidence>
<accession>A0A346NQU2</accession>
<dbReference type="EC" id="2.7.13.3" evidence="2"/>